<organism evidence="6 7">
    <name type="scientific">Stachybotrys elegans</name>
    <dbReference type="NCBI Taxonomy" id="80388"/>
    <lineage>
        <taxon>Eukaryota</taxon>
        <taxon>Fungi</taxon>
        <taxon>Dikarya</taxon>
        <taxon>Ascomycota</taxon>
        <taxon>Pezizomycotina</taxon>
        <taxon>Sordariomycetes</taxon>
        <taxon>Hypocreomycetidae</taxon>
        <taxon>Hypocreales</taxon>
        <taxon>Stachybotryaceae</taxon>
        <taxon>Stachybotrys</taxon>
    </lineage>
</organism>
<protein>
    <recommendedName>
        <fullName evidence="8">GPI inositol-deacylase</fullName>
    </recommendedName>
</protein>
<dbReference type="InterPro" id="IPR015943">
    <property type="entry name" value="WD40/YVTN_repeat-like_dom_sf"/>
</dbReference>
<dbReference type="SMART" id="SM00320">
    <property type="entry name" value="WD40"/>
    <property type="match status" value="6"/>
</dbReference>
<feature type="domain" description="AB hydrolase-1" evidence="3">
    <location>
        <begin position="47"/>
        <end position="233"/>
    </location>
</feature>
<evidence type="ECO:0000259" key="3">
    <source>
        <dbReference type="Pfam" id="PF12697"/>
    </source>
</evidence>
<evidence type="ECO:0000256" key="2">
    <source>
        <dbReference type="SAM" id="MobiDB-lite"/>
    </source>
</evidence>
<dbReference type="Gene3D" id="2.130.10.10">
    <property type="entry name" value="YVTN repeat-like/Quinoprotein amine dehydrogenase"/>
    <property type="match status" value="2"/>
</dbReference>
<evidence type="ECO:0000313" key="7">
    <source>
        <dbReference type="Proteomes" id="UP000813444"/>
    </source>
</evidence>
<name>A0A8K0SP27_9HYPO</name>
<dbReference type="InterPro" id="IPR001680">
    <property type="entry name" value="WD40_rpt"/>
</dbReference>
<comment type="caution">
    <text evidence="6">The sequence shown here is derived from an EMBL/GenBank/DDBJ whole genome shotgun (WGS) entry which is preliminary data.</text>
</comment>
<dbReference type="OrthoDB" id="194358at2759"/>
<dbReference type="InterPro" id="IPR056884">
    <property type="entry name" value="NPHP3-like_N"/>
</dbReference>
<proteinExistence type="predicted"/>
<feature type="domain" description="GPI inositol-deacylase winged helix" evidence="4">
    <location>
        <begin position="616"/>
        <end position="698"/>
    </location>
</feature>
<evidence type="ECO:0000256" key="1">
    <source>
        <dbReference type="ARBA" id="ARBA00022737"/>
    </source>
</evidence>
<dbReference type="InterPro" id="IPR054471">
    <property type="entry name" value="GPIID_WHD"/>
</dbReference>
<evidence type="ECO:0000313" key="6">
    <source>
        <dbReference type="EMBL" id="KAH7313911.1"/>
    </source>
</evidence>
<dbReference type="Proteomes" id="UP000813444">
    <property type="component" value="Unassembled WGS sequence"/>
</dbReference>
<dbReference type="PANTHER" id="PTHR10039:SF16">
    <property type="entry name" value="GPI INOSITOL-DEACYLASE"/>
    <property type="match status" value="1"/>
</dbReference>
<dbReference type="SUPFAM" id="SSF50978">
    <property type="entry name" value="WD40 repeat-like"/>
    <property type="match status" value="1"/>
</dbReference>
<dbReference type="PANTHER" id="PTHR10039">
    <property type="entry name" value="AMELOGENIN"/>
    <property type="match status" value="1"/>
</dbReference>
<dbReference type="InterPro" id="IPR000073">
    <property type="entry name" value="AB_hydrolase_1"/>
</dbReference>
<dbReference type="Gene3D" id="3.40.50.1820">
    <property type="entry name" value="alpha/beta hydrolase"/>
    <property type="match status" value="1"/>
</dbReference>
<dbReference type="InterPro" id="IPR029058">
    <property type="entry name" value="AB_hydrolase_fold"/>
</dbReference>
<dbReference type="InterPro" id="IPR036322">
    <property type="entry name" value="WD40_repeat_dom_sf"/>
</dbReference>
<dbReference type="Pfam" id="PF24883">
    <property type="entry name" value="NPHP3_N"/>
    <property type="match status" value="1"/>
</dbReference>
<reference evidence="6" key="1">
    <citation type="journal article" date="2021" name="Nat. Commun.">
        <title>Genetic determinants of endophytism in the Arabidopsis root mycobiome.</title>
        <authorList>
            <person name="Mesny F."/>
            <person name="Miyauchi S."/>
            <person name="Thiergart T."/>
            <person name="Pickel B."/>
            <person name="Atanasova L."/>
            <person name="Karlsson M."/>
            <person name="Huettel B."/>
            <person name="Barry K.W."/>
            <person name="Haridas S."/>
            <person name="Chen C."/>
            <person name="Bauer D."/>
            <person name="Andreopoulos W."/>
            <person name="Pangilinan J."/>
            <person name="LaButti K."/>
            <person name="Riley R."/>
            <person name="Lipzen A."/>
            <person name="Clum A."/>
            <person name="Drula E."/>
            <person name="Henrissat B."/>
            <person name="Kohler A."/>
            <person name="Grigoriev I.V."/>
            <person name="Martin F.M."/>
            <person name="Hacquard S."/>
        </authorList>
    </citation>
    <scope>NUCLEOTIDE SEQUENCE</scope>
    <source>
        <strain evidence="6">MPI-CAGE-CH-0235</strain>
    </source>
</reference>
<dbReference type="SUPFAM" id="SSF53474">
    <property type="entry name" value="alpha/beta-Hydrolases"/>
    <property type="match status" value="1"/>
</dbReference>
<feature type="region of interest" description="Disordered" evidence="2">
    <location>
        <begin position="1539"/>
        <end position="1558"/>
    </location>
</feature>
<evidence type="ECO:0000259" key="4">
    <source>
        <dbReference type="Pfam" id="PF22939"/>
    </source>
</evidence>
<gene>
    <name evidence="6" type="ORF">B0I35DRAFT_376352</name>
</gene>
<sequence>MDTSHSKPISGVFSSAGSSSVAQEATGKLGLTTVYAPADMSPVLADIVLIHGLGGNSRKTWSFSSDPEHFWPGRWLPFDPDFVNTRIHVFGYNADWRDRQHSPLRIYDFAQSLLGVLKNDPAIRKSPAPIIFVGHSMGGCVAKKAYILGRLDPSCKDLVERVHSMFFLGTPHRGADLAPILESILTIVWGKKSFLQDVLSNTDVLAETNDAFRHYVPELRLWSFYETQPVKSKLINRVVVEKASATLGYPNEEIAAMNADHRHLCKFKSLADPNYQLLRNALHTAIDLIRDAKKDLVSGPSGLIARRNTLDEEPPLEDLVRLMEHIGIDDTVDDDLEMLQLLKEPGSCTWLTDSNRFSSWKHGIGPQIMWLLGRPAAGKSVLSSHVVDCLMTSNAYCSYFFFKHGKRGKSTVSDCFLSIACQMAMKDASMRGEILRLLSDRAAWDRANEAIVWRRLFTGAIFKSSSISKHYWVIDGIDECGNFNTFFSKKFLTTLPDRLRVFATSREMEEIGRGLAALGVKAYSHVLSEDDTLQDMHTFLSTRLKELGRYENDNEVEAMCGKILERSRGSFLWVRLVLQDFENAWTDEAMEAALRDVPHDLHNVYLRILNTIEADPRKAKLARSILTWVVTAPRPLAFDEVRCATKLDVNETMQNATKAIPSICGQLVFVDVSGRVQIIHETARRFLLTPGLGSGLAIIEEDAHSRLSILLLRYLSSGVLKPKGKATKFGDRTHFTSTETAASTAALDHNLVAYACQFFAEHVCRSSTKNDELAEILCSFLQHRNILYWIEHSAQKTDIGNITRAAMNLRGYLEQRGKHTSPTNLQNYIIDNWVTDLIRVAAKFRSQLVVCPSSIHCLIPPLCPTESTIFRIFSQEPKLSPLVVKGLPVGGWDDCLARIDFDKGESVALAHGMRLFAVGSSLGIIKIYDSLSMLCIREMEHGERMNILSFSAGDELMVSCGRTRITVWDARNGEAILTIQCVSLVLAATFIGTEGLFLAFQSRQLTKINLKAGESETISWLAGDDGDGITARSAAPQPPSRATFSSFLTDDPVLMALGYRSLPVSVWSPLEVQKLGECGPGNMNGVLDLTFNPNPEISALVVSYASGDLYVYDYTTMQVDAKRPRVFSTCLACSQDGRSLATGSSQGVIEVFEFGLGRSGNVILIPICRVEASPSGIRGVAFSVDGLRVIGLSRRQCQVWEPTALFRGDNRLEGTSEATPQVKTASLAQPKSRITTRLVAMADERILLGGKDDGSVFAFSAAEGSELGALYCHNRGVSIIHLEAAAAKQIVASADNSGRILAARLTLRETAVAGESDSALPTPETILDHRLRAAVTGLMIDRDANRLLISGKDATELWNLSTGQVLQTRNTWDTVGTTPSASNRTTKSKLTIDMKAFQHPTDAALFIMVEGDIARVFKWADFEEITSGEGITLQRPRRIPTESLGTVSYHVGSGMVFEHHAPYLRHRGSLIVWPSVAFDPKSNQAGVPDERLDVASFEAATLVIIAVLEDYKLLFVDNDLWICSTDILGLFPDLTPDPNSKAFRPSRSPSPSGRGAMGFGRRGIGPARAYGFTNDTPKSGYSRRHFFALSEWRDGSNKLNCIMMQNNQATATTRRRGLDFAFVFGERVIIVANGTDFSETVTINISEGTLKQVFKQEISQENNISPTRKKPNDNHWTVVSGSMHQRAVAWP</sequence>
<dbReference type="EMBL" id="JAGPNK010000009">
    <property type="protein sequence ID" value="KAH7313911.1"/>
    <property type="molecule type" value="Genomic_DNA"/>
</dbReference>
<evidence type="ECO:0000259" key="5">
    <source>
        <dbReference type="Pfam" id="PF24883"/>
    </source>
</evidence>
<keyword evidence="1" id="KW-0677">Repeat</keyword>
<feature type="domain" description="Nephrocystin 3-like N-terminal" evidence="5">
    <location>
        <begin position="346"/>
        <end position="506"/>
    </location>
</feature>
<feature type="compositionally biased region" description="Low complexity" evidence="2">
    <location>
        <begin position="1545"/>
        <end position="1554"/>
    </location>
</feature>
<dbReference type="Pfam" id="PF12697">
    <property type="entry name" value="Abhydrolase_6"/>
    <property type="match status" value="1"/>
</dbReference>
<dbReference type="Pfam" id="PF22939">
    <property type="entry name" value="WHD_GPIID"/>
    <property type="match status" value="1"/>
</dbReference>
<keyword evidence="7" id="KW-1185">Reference proteome</keyword>
<evidence type="ECO:0008006" key="8">
    <source>
        <dbReference type="Google" id="ProtNLM"/>
    </source>
</evidence>
<accession>A0A8K0SP27</accession>